<evidence type="ECO:0000313" key="2">
    <source>
        <dbReference type="EMBL" id="CCG07515.1"/>
    </source>
</evidence>
<sequence length="97" mass="9414">MGLVGFGGDHDVGAIAGGAQGDRLADTPTGAGNKQGLVFQRGHDASRSKGRGAVSAVGHAWAQGGNGGVGPVKAVRATTSAGGITPPRPTKAPRTMA</sequence>
<reference evidence="2 3" key="1">
    <citation type="submission" date="2012-02" db="EMBL/GenBank/DDBJ databases">
        <title>Shotgun genome sequence of Phaeospirillum photometricum DSM 122.</title>
        <authorList>
            <person name="Duquesne K."/>
            <person name="Sturgis J."/>
        </authorList>
    </citation>
    <scope>NUCLEOTIDE SEQUENCE [LARGE SCALE GENOMIC DNA]</scope>
    <source>
        <strain evidence="3">DSM122</strain>
    </source>
</reference>
<feature type="region of interest" description="Disordered" evidence="1">
    <location>
        <begin position="60"/>
        <end position="97"/>
    </location>
</feature>
<dbReference type="Proteomes" id="UP000033220">
    <property type="component" value="Chromosome DSM 122"/>
</dbReference>
<evidence type="ECO:0000256" key="1">
    <source>
        <dbReference type="SAM" id="MobiDB-lite"/>
    </source>
</evidence>
<protein>
    <submittedName>
        <fullName evidence="2">Uncharacterized protein</fullName>
    </submittedName>
</protein>
<accession>H6SRI6</accession>
<dbReference type="EMBL" id="HE663493">
    <property type="protein sequence ID" value="CCG07515.1"/>
    <property type="molecule type" value="Genomic_DNA"/>
</dbReference>
<evidence type="ECO:0000313" key="3">
    <source>
        <dbReference type="Proteomes" id="UP000033220"/>
    </source>
</evidence>
<name>H6SRI6_PARPM</name>
<dbReference type="KEGG" id="rpm:RSPPHO_00889"/>
<keyword evidence="3" id="KW-1185">Reference proteome</keyword>
<gene>
    <name evidence="2" type="ORF">RSPPHO_00889</name>
</gene>
<dbReference type="AlphaFoldDB" id="H6SRI6"/>
<organism evidence="2 3">
    <name type="scientific">Pararhodospirillum photometricum DSM 122</name>
    <dbReference type="NCBI Taxonomy" id="1150469"/>
    <lineage>
        <taxon>Bacteria</taxon>
        <taxon>Pseudomonadati</taxon>
        <taxon>Pseudomonadota</taxon>
        <taxon>Alphaproteobacteria</taxon>
        <taxon>Rhodospirillales</taxon>
        <taxon>Rhodospirillaceae</taxon>
        <taxon>Pararhodospirillum</taxon>
    </lineage>
</organism>
<feature type="region of interest" description="Disordered" evidence="1">
    <location>
        <begin position="17"/>
        <end position="36"/>
    </location>
</feature>
<dbReference type="HOGENOM" id="CLU_2344791_0_0_5"/>
<proteinExistence type="predicted"/>